<dbReference type="InterPro" id="IPR011335">
    <property type="entry name" value="Restrct_endonuc-II-like"/>
</dbReference>
<dbReference type="EMBL" id="SLWK01000006">
    <property type="protein sequence ID" value="TCO07869.1"/>
    <property type="molecule type" value="Genomic_DNA"/>
</dbReference>
<sequence length="128" mass="15229">MFETDKQMYFGASVSTINKAKELRKRMTNSETLLWNQLKGKRICNVRFRRQHPIDIFIADFFCYSALLVVEVDGETHNYQENYDINRTAELERFGVEVIRFTNQEVETDLEKVLNKIEEKVSNRMKLL</sequence>
<name>A0A4R2GKF6_9BACT</name>
<protein>
    <submittedName>
        <fullName evidence="2">Very-short-patch-repair endonuclease</fullName>
    </submittedName>
</protein>
<dbReference type="Gene3D" id="3.40.960.10">
    <property type="entry name" value="VSR Endonuclease"/>
    <property type="match status" value="1"/>
</dbReference>
<dbReference type="OrthoDB" id="9798754at2"/>
<dbReference type="InterPro" id="IPR007569">
    <property type="entry name" value="DUF559"/>
</dbReference>
<dbReference type="PANTHER" id="PTHR38590:SF1">
    <property type="entry name" value="BLL0828 PROTEIN"/>
    <property type="match status" value="1"/>
</dbReference>
<dbReference type="AlphaFoldDB" id="A0A4R2GKF6"/>
<feature type="domain" description="DUF559" evidence="1">
    <location>
        <begin position="18"/>
        <end position="121"/>
    </location>
</feature>
<keyword evidence="2" id="KW-0255">Endonuclease</keyword>
<evidence type="ECO:0000259" key="1">
    <source>
        <dbReference type="Pfam" id="PF04480"/>
    </source>
</evidence>
<evidence type="ECO:0000313" key="3">
    <source>
        <dbReference type="Proteomes" id="UP000295221"/>
    </source>
</evidence>
<dbReference type="PANTHER" id="PTHR38590">
    <property type="entry name" value="BLL0828 PROTEIN"/>
    <property type="match status" value="1"/>
</dbReference>
<keyword evidence="2" id="KW-0540">Nuclease</keyword>
<dbReference type="SUPFAM" id="SSF52980">
    <property type="entry name" value="Restriction endonuclease-like"/>
    <property type="match status" value="1"/>
</dbReference>
<keyword evidence="2" id="KW-0378">Hydrolase</keyword>
<dbReference type="InterPro" id="IPR047216">
    <property type="entry name" value="Endonuclease_DUF559_bact"/>
</dbReference>
<keyword evidence="3" id="KW-1185">Reference proteome</keyword>
<evidence type="ECO:0000313" key="2">
    <source>
        <dbReference type="EMBL" id="TCO07869.1"/>
    </source>
</evidence>
<reference evidence="2 3" key="1">
    <citation type="submission" date="2019-03" db="EMBL/GenBank/DDBJ databases">
        <title>Genomic Encyclopedia of Type Strains, Phase IV (KMG-IV): sequencing the most valuable type-strain genomes for metagenomic binning, comparative biology and taxonomic classification.</title>
        <authorList>
            <person name="Goeker M."/>
        </authorList>
    </citation>
    <scope>NUCLEOTIDE SEQUENCE [LARGE SCALE GENOMIC DNA]</scope>
    <source>
        <strain evidence="2 3">DSM 24179</strain>
    </source>
</reference>
<organism evidence="2 3">
    <name type="scientific">Natronoflexus pectinivorans</name>
    <dbReference type="NCBI Taxonomy" id="682526"/>
    <lineage>
        <taxon>Bacteria</taxon>
        <taxon>Pseudomonadati</taxon>
        <taxon>Bacteroidota</taxon>
        <taxon>Bacteroidia</taxon>
        <taxon>Marinilabiliales</taxon>
        <taxon>Marinilabiliaceae</taxon>
        <taxon>Natronoflexus</taxon>
    </lineage>
</organism>
<comment type="caution">
    <text evidence="2">The sequence shown here is derived from an EMBL/GenBank/DDBJ whole genome shotgun (WGS) entry which is preliminary data.</text>
</comment>
<accession>A0A4R2GKF6</accession>
<dbReference type="GO" id="GO:0004519">
    <property type="term" value="F:endonuclease activity"/>
    <property type="evidence" value="ECO:0007669"/>
    <property type="project" value="UniProtKB-KW"/>
</dbReference>
<dbReference type="Proteomes" id="UP000295221">
    <property type="component" value="Unassembled WGS sequence"/>
</dbReference>
<gene>
    <name evidence="2" type="ORF">EV194_1069</name>
</gene>
<dbReference type="Pfam" id="PF04480">
    <property type="entry name" value="DUF559"/>
    <property type="match status" value="1"/>
</dbReference>
<dbReference type="CDD" id="cd01038">
    <property type="entry name" value="Endonuclease_DUF559"/>
    <property type="match status" value="1"/>
</dbReference>
<proteinExistence type="predicted"/>